<reference evidence="7 8" key="1">
    <citation type="submission" date="2024-03" db="EMBL/GenBank/DDBJ databases">
        <title>The genome assembly and annotation of the cricket Gryllus longicercus Weissman &amp; Gray.</title>
        <authorList>
            <person name="Szrajer S."/>
            <person name="Gray D."/>
            <person name="Ylla G."/>
        </authorList>
    </citation>
    <scope>NUCLEOTIDE SEQUENCE [LARGE SCALE GENOMIC DNA]</scope>
    <source>
        <strain evidence="7">DAG 2021-001</strain>
        <tissue evidence="7">Whole body minus gut</tissue>
    </source>
</reference>
<dbReference type="SUPFAM" id="SSF52833">
    <property type="entry name" value="Thioredoxin-like"/>
    <property type="match status" value="1"/>
</dbReference>
<dbReference type="Pfam" id="PF14497">
    <property type="entry name" value="GST_C_3"/>
    <property type="match status" value="1"/>
</dbReference>
<dbReference type="PROSITE" id="PS50404">
    <property type="entry name" value="GST_NTER"/>
    <property type="match status" value="1"/>
</dbReference>
<evidence type="ECO:0000313" key="8">
    <source>
        <dbReference type="Proteomes" id="UP001378592"/>
    </source>
</evidence>
<comment type="catalytic activity">
    <reaction evidence="4">
        <text>RX + glutathione = an S-substituted glutathione + a halide anion + H(+)</text>
        <dbReference type="Rhea" id="RHEA:16437"/>
        <dbReference type="ChEBI" id="CHEBI:15378"/>
        <dbReference type="ChEBI" id="CHEBI:16042"/>
        <dbReference type="ChEBI" id="CHEBI:17792"/>
        <dbReference type="ChEBI" id="CHEBI:57925"/>
        <dbReference type="ChEBI" id="CHEBI:90779"/>
        <dbReference type="EC" id="2.5.1.18"/>
    </reaction>
</comment>
<dbReference type="GO" id="GO:0006749">
    <property type="term" value="P:glutathione metabolic process"/>
    <property type="evidence" value="ECO:0007669"/>
    <property type="project" value="TreeGrafter"/>
</dbReference>
<proteinExistence type="inferred from homology"/>
<dbReference type="SFLD" id="SFLDG01205">
    <property type="entry name" value="AMPS.1"/>
    <property type="match status" value="1"/>
</dbReference>
<dbReference type="PANTHER" id="PTHR11571:SF224">
    <property type="entry name" value="HEMATOPOIETIC PROSTAGLANDIN D SYNTHASE"/>
    <property type="match status" value="1"/>
</dbReference>
<dbReference type="SFLD" id="SFLDG00363">
    <property type="entry name" value="AMPS_(cytGST):_Alpha-__Mu-__Pi"/>
    <property type="match status" value="1"/>
</dbReference>
<dbReference type="InterPro" id="IPR004045">
    <property type="entry name" value="Glutathione_S-Trfase_N"/>
</dbReference>
<keyword evidence="2" id="KW-0808">Transferase</keyword>
<accession>A0AAN9VUW5</accession>
<dbReference type="PANTHER" id="PTHR11571">
    <property type="entry name" value="GLUTATHIONE S-TRANSFERASE"/>
    <property type="match status" value="1"/>
</dbReference>
<keyword evidence="8" id="KW-1185">Reference proteome</keyword>
<organism evidence="7 8">
    <name type="scientific">Gryllus longicercus</name>
    <dbReference type="NCBI Taxonomy" id="2509291"/>
    <lineage>
        <taxon>Eukaryota</taxon>
        <taxon>Metazoa</taxon>
        <taxon>Ecdysozoa</taxon>
        <taxon>Arthropoda</taxon>
        <taxon>Hexapoda</taxon>
        <taxon>Insecta</taxon>
        <taxon>Pterygota</taxon>
        <taxon>Neoptera</taxon>
        <taxon>Polyneoptera</taxon>
        <taxon>Orthoptera</taxon>
        <taxon>Ensifera</taxon>
        <taxon>Gryllidea</taxon>
        <taxon>Grylloidea</taxon>
        <taxon>Gryllidae</taxon>
        <taxon>Gryllinae</taxon>
        <taxon>Gryllus</taxon>
    </lineage>
</organism>
<evidence type="ECO:0000259" key="6">
    <source>
        <dbReference type="PROSITE" id="PS50405"/>
    </source>
</evidence>
<evidence type="ECO:0000313" key="7">
    <source>
        <dbReference type="EMBL" id="KAK7864594.1"/>
    </source>
</evidence>
<dbReference type="InterPro" id="IPR040079">
    <property type="entry name" value="Glutathione_S-Trfase"/>
</dbReference>
<dbReference type="GO" id="GO:0004602">
    <property type="term" value="F:glutathione peroxidase activity"/>
    <property type="evidence" value="ECO:0007669"/>
    <property type="project" value="UniProtKB-ARBA"/>
</dbReference>
<comment type="caution">
    <text evidence="7">The sequence shown here is derived from an EMBL/GenBank/DDBJ whole genome shotgun (WGS) entry which is preliminary data.</text>
</comment>
<dbReference type="FunFam" id="1.20.1050.10:FF:000030">
    <property type="entry name" value="Glutathione S-transferase S1"/>
    <property type="match status" value="1"/>
</dbReference>
<evidence type="ECO:0000256" key="2">
    <source>
        <dbReference type="ARBA" id="ARBA00022679"/>
    </source>
</evidence>
<protein>
    <recommendedName>
        <fullName evidence="1">glutathione transferase</fullName>
        <ecNumber evidence="1">2.5.1.18</ecNumber>
    </recommendedName>
</protein>
<dbReference type="EMBL" id="JAZDUA010000199">
    <property type="protein sequence ID" value="KAK7864594.1"/>
    <property type="molecule type" value="Genomic_DNA"/>
</dbReference>
<name>A0AAN9VUW5_9ORTH</name>
<dbReference type="FunFam" id="3.40.30.10:FF:000035">
    <property type="entry name" value="hematopoietic prostaglandin D synthase"/>
    <property type="match status" value="1"/>
</dbReference>
<dbReference type="SFLD" id="SFLDS00019">
    <property type="entry name" value="Glutathione_Transferase_(cytos"/>
    <property type="match status" value="1"/>
</dbReference>
<dbReference type="EC" id="2.5.1.18" evidence="1"/>
<evidence type="ECO:0000259" key="5">
    <source>
        <dbReference type="PROSITE" id="PS50404"/>
    </source>
</evidence>
<dbReference type="InterPro" id="IPR036282">
    <property type="entry name" value="Glutathione-S-Trfase_C_sf"/>
</dbReference>
<dbReference type="InterPro" id="IPR050213">
    <property type="entry name" value="GST_superfamily"/>
</dbReference>
<dbReference type="InterPro" id="IPR010987">
    <property type="entry name" value="Glutathione-S-Trfase_C-like"/>
</dbReference>
<evidence type="ECO:0000256" key="1">
    <source>
        <dbReference type="ARBA" id="ARBA00012452"/>
    </source>
</evidence>
<dbReference type="GO" id="GO:0004364">
    <property type="term" value="F:glutathione transferase activity"/>
    <property type="evidence" value="ECO:0007669"/>
    <property type="project" value="UniProtKB-EC"/>
</dbReference>
<dbReference type="CDD" id="cd03039">
    <property type="entry name" value="GST_N_Sigma_like"/>
    <property type="match status" value="1"/>
</dbReference>
<sequence>MATKYKLNYFNTRGQGEAIRFLLSYGEVPFEDNRVSIHEWHQLKRATPFGKLPTLEVNNEVGYQTLAVCRYLGRQFKIAGNDAWEEAQIDAVADTIKDLNTETLDVYLAPDCESKEKLREKLVNETFPFYFSKLDKMVLDNGGFFVGGQLSWVDIFFTSGVEGYNVVGMDEDLLKNYPNLSDLNKNIRSLPAIQSWLKKRPFSAF</sequence>
<evidence type="ECO:0000256" key="4">
    <source>
        <dbReference type="ARBA" id="ARBA00047960"/>
    </source>
</evidence>
<dbReference type="CDD" id="cd03192">
    <property type="entry name" value="GST_C_Sigma_like"/>
    <property type="match status" value="1"/>
</dbReference>
<feature type="domain" description="GST C-terminal" evidence="6">
    <location>
        <begin position="82"/>
        <end position="205"/>
    </location>
</feature>
<dbReference type="AlphaFoldDB" id="A0AAN9VUW5"/>
<evidence type="ECO:0000256" key="3">
    <source>
        <dbReference type="ARBA" id="ARBA00038317"/>
    </source>
</evidence>
<dbReference type="SUPFAM" id="SSF47616">
    <property type="entry name" value="GST C-terminal domain-like"/>
    <property type="match status" value="1"/>
</dbReference>
<comment type="similarity">
    <text evidence="3">Belongs to the GST superfamily. Sigma family.</text>
</comment>
<gene>
    <name evidence="7" type="ORF">R5R35_003185</name>
</gene>
<dbReference type="Gene3D" id="3.40.30.10">
    <property type="entry name" value="Glutaredoxin"/>
    <property type="match status" value="1"/>
</dbReference>
<dbReference type="InterPro" id="IPR036249">
    <property type="entry name" value="Thioredoxin-like_sf"/>
</dbReference>
<feature type="domain" description="GST N-terminal" evidence="5">
    <location>
        <begin position="3"/>
        <end position="80"/>
    </location>
</feature>
<dbReference type="InterPro" id="IPR004046">
    <property type="entry name" value="GST_C"/>
</dbReference>
<dbReference type="PROSITE" id="PS50405">
    <property type="entry name" value="GST_CTER"/>
    <property type="match status" value="1"/>
</dbReference>
<dbReference type="Pfam" id="PF02798">
    <property type="entry name" value="GST_N"/>
    <property type="match status" value="1"/>
</dbReference>
<dbReference type="Proteomes" id="UP001378592">
    <property type="component" value="Unassembled WGS sequence"/>
</dbReference>
<dbReference type="Gene3D" id="1.20.1050.10">
    <property type="match status" value="1"/>
</dbReference>